<dbReference type="NCBIfam" id="TIGR00350">
    <property type="entry name" value="lytR_cpsA_psr"/>
    <property type="match status" value="1"/>
</dbReference>
<comment type="caution">
    <text evidence="5">The sequence shown here is derived from an EMBL/GenBank/DDBJ whole genome shotgun (WGS) entry which is preliminary data.</text>
</comment>
<keyword evidence="2" id="KW-0472">Membrane</keyword>
<keyword evidence="6" id="KW-1185">Reference proteome</keyword>
<dbReference type="Gene3D" id="3.30.70.2390">
    <property type="match status" value="1"/>
</dbReference>
<accession>A0ABP4AZ22</accession>
<organism evidence="5 6">
    <name type="scientific">Nonomuraea longicatena</name>
    <dbReference type="NCBI Taxonomy" id="83682"/>
    <lineage>
        <taxon>Bacteria</taxon>
        <taxon>Bacillati</taxon>
        <taxon>Actinomycetota</taxon>
        <taxon>Actinomycetes</taxon>
        <taxon>Streptosporangiales</taxon>
        <taxon>Streptosporangiaceae</taxon>
        <taxon>Nonomuraea</taxon>
    </lineage>
</organism>
<dbReference type="InterPro" id="IPR027381">
    <property type="entry name" value="LytR/CpsA/Psr_C"/>
</dbReference>
<proteinExistence type="inferred from homology"/>
<dbReference type="Gene3D" id="3.40.630.190">
    <property type="entry name" value="LCP protein"/>
    <property type="match status" value="1"/>
</dbReference>
<gene>
    <name evidence="5" type="ORF">GCM10009560_56910</name>
</gene>
<keyword evidence="2" id="KW-1133">Transmembrane helix</keyword>
<dbReference type="InterPro" id="IPR050922">
    <property type="entry name" value="LytR/CpsA/Psr_CW_biosynth"/>
</dbReference>
<dbReference type="Pfam" id="PF03816">
    <property type="entry name" value="LytR_cpsA_psr"/>
    <property type="match status" value="1"/>
</dbReference>
<evidence type="ECO:0000259" key="4">
    <source>
        <dbReference type="Pfam" id="PF13399"/>
    </source>
</evidence>
<feature type="domain" description="Cell envelope-related transcriptional attenuator" evidence="3">
    <location>
        <begin position="82"/>
        <end position="232"/>
    </location>
</feature>
<dbReference type="Proteomes" id="UP001501578">
    <property type="component" value="Unassembled WGS sequence"/>
</dbReference>
<name>A0ABP4AZ22_9ACTN</name>
<dbReference type="PANTHER" id="PTHR33392">
    <property type="entry name" value="POLYISOPRENYL-TEICHOIC ACID--PEPTIDOGLYCAN TEICHOIC ACID TRANSFERASE TAGU"/>
    <property type="match status" value="1"/>
</dbReference>
<dbReference type="EMBL" id="BAAAHQ010000035">
    <property type="protein sequence ID" value="GAA0943487.1"/>
    <property type="molecule type" value="Genomic_DNA"/>
</dbReference>
<feature type="transmembrane region" description="Helical" evidence="2">
    <location>
        <begin position="6"/>
        <end position="30"/>
    </location>
</feature>
<sequence>MMKHLLVWQWVAVGLVGLVALGSIGGYVYYRSIDSGIERVVVGNLGPRPKETGALNILLIGSDSRKGANKKYGATTTDLSERTDTMMVLHISPNRDNATMVSFPRDSMVLIPQCGTVPAGVRAINSAFNEGGIDCTMRTIESLTGIHLDHFIKVDFSGFKAIVDALDGIEICLPKPVNDPLAKLVLGAGKHVVKGEQALGYVRTRKQLGNGSDLGRIERQQIFLNQVMAKATSGGLLTNPVRLDGFLRAATKAVTVDSELTFERMLEIANSVSGLTAKELKGTTVPVEAYPPKPEALVQFKEPDAKDFFQRIVNDVEVTPPATTGASAAPKIARDQVRVQVLNGTGESGRAGRIAEELTAQGFVVVETGNVPTTAETSIRYGKKRADAAPYADAVSARLSKDKRTPVAGMVRPQTREVYKKAPATLKTPLVQLVIGTDWPGVRVLSTIPDSMKDKVIDSNTDPCK</sequence>
<dbReference type="InterPro" id="IPR004474">
    <property type="entry name" value="LytR_CpsA_psr"/>
</dbReference>
<keyword evidence="2" id="KW-0812">Transmembrane</keyword>
<reference evidence="6" key="1">
    <citation type="journal article" date="2019" name="Int. J. Syst. Evol. Microbiol.">
        <title>The Global Catalogue of Microorganisms (GCM) 10K type strain sequencing project: providing services to taxonomists for standard genome sequencing and annotation.</title>
        <authorList>
            <consortium name="The Broad Institute Genomics Platform"/>
            <consortium name="The Broad Institute Genome Sequencing Center for Infectious Disease"/>
            <person name="Wu L."/>
            <person name="Ma J."/>
        </authorList>
    </citation>
    <scope>NUCLEOTIDE SEQUENCE [LARGE SCALE GENOMIC DNA]</scope>
    <source>
        <strain evidence="6">JCM 11136</strain>
    </source>
</reference>
<evidence type="ECO:0000313" key="6">
    <source>
        <dbReference type="Proteomes" id="UP001501578"/>
    </source>
</evidence>
<evidence type="ECO:0000259" key="3">
    <source>
        <dbReference type="Pfam" id="PF03816"/>
    </source>
</evidence>
<feature type="domain" description="LytR/CpsA/Psr regulator C-terminal" evidence="4">
    <location>
        <begin position="336"/>
        <end position="439"/>
    </location>
</feature>
<comment type="similarity">
    <text evidence="1">Belongs to the LytR/CpsA/Psr (LCP) family.</text>
</comment>
<evidence type="ECO:0000256" key="1">
    <source>
        <dbReference type="ARBA" id="ARBA00006068"/>
    </source>
</evidence>
<protein>
    <recommendedName>
        <fullName evidence="7">LytR family transcriptional regulator</fullName>
    </recommendedName>
</protein>
<dbReference type="Pfam" id="PF13399">
    <property type="entry name" value="LytR_C"/>
    <property type="match status" value="1"/>
</dbReference>
<evidence type="ECO:0000256" key="2">
    <source>
        <dbReference type="SAM" id="Phobius"/>
    </source>
</evidence>
<evidence type="ECO:0008006" key="7">
    <source>
        <dbReference type="Google" id="ProtNLM"/>
    </source>
</evidence>
<dbReference type="PANTHER" id="PTHR33392:SF6">
    <property type="entry name" value="POLYISOPRENYL-TEICHOIC ACID--PEPTIDOGLYCAN TEICHOIC ACID TRANSFERASE TAGU"/>
    <property type="match status" value="1"/>
</dbReference>
<evidence type="ECO:0000313" key="5">
    <source>
        <dbReference type="EMBL" id="GAA0943487.1"/>
    </source>
</evidence>